<evidence type="ECO:0000313" key="1">
    <source>
        <dbReference type="EMBL" id="PSS31313.1"/>
    </source>
</evidence>
<name>A0A2R6RMQ0_ACTCC</name>
<proteinExistence type="predicted"/>
<gene>
    <name evidence="1" type="ORF">CEY00_Acc04609</name>
</gene>
<dbReference type="Gramene" id="PSS31313">
    <property type="protein sequence ID" value="PSS31313"/>
    <property type="gene ID" value="CEY00_Acc04609"/>
</dbReference>
<keyword evidence="2" id="KW-1185">Reference proteome</keyword>
<dbReference type="AlphaFoldDB" id="A0A2R6RMQ0"/>
<accession>A0A2R6RMQ0</accession>
<dbReference type="OrthoDB" id="73846at2759"/>
<dbReference type="InParanoid" id="A0A2R6RMQ0"/>
<sequence>MEICAMSVQFPATDLRFGHIPTCFDRGSSPTTSFFVSCSSLGISRQETENPKSEYANRMFIMGMGFVGKFFARDLKNQGWCI</sequence>
<reference evidence="2" key="2">
    <citation type="journal article" date="2018" name="BMC Genomics">
        <title>A manually annotated Actinidia chinensis var. chinensis (kiwifruit) genome highlights the challenges associated with draft genomes and gene prediction in plants.</title>
        <authorList>
            <person name="Pilkington S.M."/>
            <person name="Crowhurst R."/>
            <person name="Hilario E."/>
            <person name="Nardozza S."/>
            <person name="Fraser L."/>
            <person name="Peng Y."/>
            <person name="Gunaseelan K."/>
            <person name="Simpson R."/>
            <person name="Tahir J."/>
            <person name="Deroles S.C."/>
            <person name="Templeton K."/>
            <person name="Luo Z."/>
            <person name="Davy M."/>
            <person name="Cheng C."/>
            <person name="McNeilage M."/>
            <person name="Scaglione D."/>
            <person name="Liu Y."/>
            <person name="Zhang Q."/>
            <person name="Datson P."/>
            <person name="De Silva N."/>
            <person name="Gardiner S.E."/>
            <person name="Bassett H."/>
            <person name="Chagne D."/>
            <person name="McCallum J."/>
            <person name="Dzierzon H."/>
            <person name="Deng C."/>
            <person name="Wang Y.Y."/>
            <person name="Barron L."/>
            <person name="Manako K."/>
            <person name="Bowen J."/>
            <person name="Foster T.M."/>
            <person name="Erridge Z.A."/>
            <person name="Tiffin H."/>
            <person name="Waite C.N."/>
            <person name="Davies K.M."/>
            <person name="Grierson E.P."/>
            <person name="Laing W.A."/>
            <person name="Kirk R."/>
            <person name="Chen X."/>
            <person name="Wood M."/>
            <person name="Montefiori M."/>
            <person name="Brummell D.A."/>
            <person name="Schwinn K.E."/>
            <person name="Catanach A."/>
            <person name="Fullerton C."/>
            <person name="Li D."/>
            <person name="Meiyalaghan S."/>
            <person name="Nieuwenhuizen N."/>
            <person name="Read N."/>
            <person name="Prakash R."/>
            <person name="Hunter D."/>
            <person name="Zhang H."/>
            <person name="McKenzie M."/>
            <person name="Knabel M."/>
            <person name="Harris A."/>
            <person name="Allan A.C."/>
            <person name="Gleave A."/>
            <person name="Chen A."/>
            <person name="Janssen B.J."/>
            <person name="Plunkett B."/>
            <person name="Ampomah-Dwamena C."/>
            <person name="Voogd C."/>
            <person name="Leif D."/>
            <person name="Lafferty D."/>
            <person name="Souleyre E.J.F."/>
            <person name="Varkonyi-Gasic E."/>
            <person name="Gambi F."/>
            <person name="Hanley J."/>
            <person name="Yao J.L."/>
            <person name="Cheung J."/>
            <person name="David K.M."/>
            <person name="Warren B."/>
            <person name="Marsh K."/>
            <person name="Snowden K.C."/>
            <person name="Lin-Wang K."/>
            <person name="Brian L."/>
            <person name="Martinez-Sanchez M."/>
            <person name="Wang M."/>
            <person name="Ileperuma N."/>
            <person name="Macnee N."/>
            <person name="Campin R."/>
            <person name="McAtee P."/>
            <person name="Drummond R.S.M."/>
            <person name="Espley R.V."/>
            <person name="Ireland H.S."/>
            <person name="Wu R."/>
            <person name="Atkinson R.G."/>
            <person name="Karunairetnam S."/>
            <person name="Bulley S."/>
            <person name="Chunkath S."/>
            <person name="Hanley Z."/>
            <person name="Storey R."/>
            <person name="Thrimawithana A.H."/>
            <person name="Thomson S."/>
            <person name="David C."/>
            <person name="Testolin R."/>
            <person name="Huang H."/>
            <person name="Hellens R.P."/>
            <person name="Schaffer R.J."/>
        </authorList>
    </citation>
    <scope>NUCLEOTIDE SEQUENCE [LARGE SCALE GENOMIC DNA]</scope>
    <source>
        <strain evidence="2">cv. Red5</strain>
    </source>
</reference>
<dbReference type="Proteomes" id="UP000241394">
    <property type="component" value="Chromosome LG4"/>
</dbReference>
<evidence type="ECO:0000313" key="2">
    <source>
        <dbReference type="Proteomes" id="UP000241394"/>
    </source>
</evidence>
<dbReference type="EMBL" id="NKQK01000004">
    <property type="protein sequence ID" value="PSS31313.1"/>
    <property type="molecule type" value="Genomic_DNA"/>
</dbReference>
<organism evidence="1 2">
    <name type="scientific">Actinidia chinensis var. chinensis</name>
    <name type="common">Chinese soft-hair kiwi</name>
    <dbReference type="NCBI Taxonomy" id="1590841"/>
    <lineage>
        <taxon>Eukaryota</taxon>
        <taxon>Viridiplantae</taxon>
        <taxon>Streptophyta</taxon>
        <taxon>Embryophyta</taxon>
        <taxon>Tracheophyta</taxon>
        <taxon>Spermatophyta</taxon>
        <taxon>Magnoliopsida</taxon>
        <taxon>eudicotyledons</taxon>
        <taxon>Gunneridae</taxon>
        <taxon>Pentapetalae</taxon>
        <taxon>asterids</taxon>
        <taxon>Ericales</taxon>
        <taxon>Actinidiaceae</taxon>
        <taxon>Actinidia</taxon>
    </lineage>
</organism>
<reference evidence="1 2" key="1">
    <citation type="submission" date="2017-07" db="EMBL/GenBank/DDBJ databases">
        <title>An improved, manually edited Actinidia chinensis var. chinensis (kiwifruit) genome highlights the challenges associated with draft genomes and gene prediction in plants.</title>
        <authorList>
            <person name="Pilkington S."/>
            <person name="Crowhurst R."/>
            <person name="Hilario E."/>
            <person name="Nardozza S."/>
            <person name="Fraser L."/>
            <person name="Peng Y."/>
            <person name="Gunaseelan K."/>
            <person name="Simpson R."/>
            <person name="Tahir J."/>
            <person name="Deroles S."/>
            <person name="Templeton K."/>
            <person name="Luo Z."/>
            <person name="Davy M."/>
            <person name="Cheng C."/>
            <person name="Mcneilage M."/>
            <person name="Scaglione D."/>
            <person name="Liu Y."/>
            <person name="Zhang Q."/>
            <person name="Datson P."/>
            <person name="De Silva N."/>
            <person name="Gardiner S."/>
            <person name="Bassett H."/>
            <person name="Chagne D."/>
            <person name="Mccallum J."/>
            <person name="Dzierzon H."/>
            <person name="Deng C."/>
            <person name="Wang Y.-Y."/>
            <person name="Barron N."/>
            <person name="Manako K."/>
            <person name="Bowen J."/>
            <person name="Foster T."/>
            <person name="Erridge Z."/>
            <person name="Tiffin H."/>
            <person name="Waite C."/>
            <person name="Davies K."/>
            <person name="Grierson E."/>
            <person name="Laing W."/>
            <person name="Kirk R."/>
            <person name="Chen X."/>
            <person name="Wood M."/>
            <person name="Montefiori M."/>
            <person name="Brummell D."/>
            <person name="Schwinn K."/>
            <person name="Catanach A."/>
            <person name="Fullerton C."/>
            <person name="Li D."/>
            <person name="Meiyalaghan S."/>
            <person name="Nieuwenhuizen N."/>
            <person name="Read N."/>
            <person name="Prakash R."/>
            <person name="Hunter D."/>
            <person name="Zhang H."/>
            <person name="Mckenzie M."/>
            <person name="Knabel M."/>
            <person name="Harris A."/>
            <person name="Allan A."/>
            <person name="Chen A."/>
            <person name="Janssen B."/>
            <person name="Plunkett B."/>
            <person name="Dwamena C."/>
            <person name="Voogd C."/>
            <person name="Leif D."/>
            <person name="Lafferty D."/>
            <person name="Souleyre E."/>
            <person name="Varkonyi-Gasic E."/>
            <person name="Gambi F."/>
            <person name="Hanley J."/>
            <person name="Yao J.-L."/>
            <person name="Cheung J."/>
            <person name="David K."/>
            <person name="Warren B."/>
            <person name="Marsh K."/>
            <person name="Snowden K."/>
            <person name="Lin-Wang K."/>
            <person name="Brian L."/>
            <person name="Martinez-Sanchez M."/>
            <person name="Wang M."/>
            <person name="Ileperuma N."/>
            <person name="Macnee N."/>
            <person name="Campin R."/>
            <person name="Mcatee P."/>
            <person name="Drummond R."/>
            <person name="Espley R."/>
            <person name="Ireland H."/>
            <person name="Wu R."/>
            <person name="Atkinson R."/>
            <person name="Karunairetnam S."/>
            <person name="Bulley S."/>
            <person name="Chunkath S."/>
            <person name="Hanley Z."/>
            <person name="Storey R."/>
            <person name="Thrimawithana A."/>
            <person name="Thomson S."/>
            <person name="David C."/>
            <person name="Testolin R."/>
        </authorList>
    </citation>
    <scope>NUCLEOTIDE SEQUENCE [LARGE SCALE GENOMIC DNA]</scope>
    <source>
        <strain evidence="2">cv. Red5</strain>
        <tissue evidence="1">Young leaf</tissue>
    </source>
</reference>
<protein>
    <submittedName>
        <fullName evidence="1">Central kinetochore subunit like</fullName>
    </submittedName>
</protein>
<comment type="caution">
    <text evidence="1">The sequence shown here is derived from an EMBL/GenBank/DDBJ whole genome shotgun (WGS) entry which is preliminary data.</text>
</comment>